<dbReference type="Pfam" id="PF09536">
    <property type="entry name" value="DUF2378"/>
    <property type="match status" value="1"/>
</dbReference>
<evidence type="ECO:0000313" key="2">
    <source>
        <dbReference type="EMBL" id="WJW66348.1"/>
    </source>
</evidence>
<name>A0A8T7LUD1_9CHLR</name>
<dbReference type="AlphaFoldDB" id="A0A8T7LUD1"/>
<dbReference type="RefSeq" id="WP_341468232.1">
    <property type="nucleotide sequence ID" value="NZ_CP128399.1"/>
</dbReference>
<dbReference type="InterPro" id="IPR011751">
    <property type="entry name" value="Mxa_paralog_2265"/>
</dbReference>
<dbReference type="EMBL" id="CP128399">
    <property type="protein sequence ID" value="WJW66348.1"/>
    <property type="molecule type" value="Genomic_DNA"/>
</dbReference>
<dbReference type="NCBIfam" id="TIGR02265">
    <property type="entry name" value="Mxa_TIGR02265"/>
    <property type="match status" value="1"/>
</dbReference>
<keyword evidence="4" id="KW-1185">Reference proteome</keyword>
<evidence type="ECO:0000313" key="1">
    <source>
        <dbReference type="EMBL" id="NWJ44457.1"/>
    </source>
</evidence>
<evidence type="ECO:0000313" key="4">
    <source>
        <dbReference type="Proteomes" id="UP001431572"/>
    </source>
</evidence>
<dbReference type="Proteomes" id="UP001431572">
    <property type="component" value="Chromosome 1"/>
</dbReference>
<reference evidence="1 3" key="1">
    <citation type="submission" date="2020-06" db="EMBL/GenBank/DDBJ databases">
        <title>Anoxygenic phototrophic Chloroflexota member uses a Type I reaction center.</title>
        <authorList>
            <person name="Tsuji J.M."/>
            <person name="Shaw N.A."/>
            <person name="Nagashima S."/>
            <person name="Venkiteswaran J."/>
            <person name="Schiff S.L."/>
            <person name="Hanada S."/>
            <person name="Tank M."/>
            <person name="Neufeld J.D."/>
        </authorList>
    </citation>
    <scope>NUCLEOTIDE SEQUENCE [LARGE SCALE GENOMIC DNA]</scope>
    <source>
        <strain evidence="1">L227-S17</strain>
    </source>
</reference>
<accession>A0A8T7LUD1</accession>
<proteinExistence type="predicted"/>
<protein>
    <submittedName>
        <fullName evidence="1">DUF2378 family protein</fullName>
    </submittedName>
</protein>
<organism evidence="1 3">
    <name type="scientific">Candidatus Chlorohelix allophototropha</name>
    <dbReference type="NCBI Taxonomy" id="3003348"/>
    <lineage>
        <taxon>Bacteria</taxon>
        <taxon>Bacillati</taxon>
        <taxon>Chloroflexota</taxon>
        <taxon>Chloroflexia</taxon>
        <taxon>Candidatus Chloroheliales</taxon>
        <taxon>Candidatus Chloroheliaceae</taxon>
        <taxon>Candidatus Chlorohelix</taxon>
    </lineage>
</organism>
<reference evidence="2" key="2">
    <citation type="journal article" date="2024" name="Nature">
        <title>Anoxygenic phototroph of the Chloroflexota uses a type I reaction centre.</title>
        <authorList>
            <person name="Tsuji J.M."/>
            <person name="Shaw N.A."/>
            <person name="Nagashima S."/>
            <person name="Venkiteswaran J.J."/>
            <person name="Schiff S.L."/>
            <person name="Watanabe T."/>
            <person name="Fukui M."/>
            <person name="Hanada S."/>
            <person name="Tank M."/>
            <person name="Neufeld J.D."/>
        </authorList>
    </citation>
    <scope>NUCLEOTIDE SEQUENCE</scope>
    <source>
        <strain evidence="2">L227-S17</strain>
    </source>
</reference>
<dbReference type="EMBL" id="JACATZ010000001">
    <property type="protein sequence ID" value="NWJ44457.1"/>
    <property type="molecule type" value="Genomic_DNA"/>
</dbReference>
<evidence type="ECO:0000313" key="3">
    <source>
        <dbReference type="Proteomes" id="UP000521676"/>
    </source>
</evidence>
<gene>
    <name evidence="1" type="ORF">HXX08_01120</name>
    <name evidence="2" type="ORF">OZ401_002144</name>
</gene>
<sequence length="190" mass="21297">MKVEGIVSDSHYLAKQVTFEGLIKGLSIQNDSVLLEELLHVTGYNFFKPEANYPFRDLVLCINFLRQKLFPELTDAQAYSKIARAQVEGYISQTIFGRITYAARKGGGGFKALELAIKNHSANFNFGKRTITSTGENKAQVTFENDPSNPVYVAAMLSAILELQGVQDIKVTYRGVAKHHFIYDLGWLEK</sequence>
<dbReference type="Proteomes" id="UP000521676">
    <property type="component" value="Unassembled WGS sequence"/>
</dbReference>